<dbReference type="PANTHER" id="PTHR40275:SF1">
    <property type="entry name" value="SSL7038 PROTEIN"/>
    <property type="match status" value="1"/>
</dbReference>
<dbReference type="HOGENOM" id="CLU_137365_3_1_7"/>
<dbReference type="NCBIfam" id="TIGR02684">
    <property type="entry name" value="dnstrm_HI1420"/>
    <property type="match status" value="1"/>
</dbReference>
<dbReference type="GO" id="GO:0003677">
    <property type="term" value="F:DNA binding"/>
    <property type="evidence" value="ECO:0007669"/>
    <property type="project" value="InterPro"/>
</dbReference>
<name>W4LVH3_9BACT</name>
<dbReference type="PROSITE" id="PS50943">
    <property type="entry name" value="HTH_CROC1"/>
    <property type="match status" value="1"/>
</dbReference>
<evidence type="ECO:0000259" key="1">
    <source>
        <dbReference type="PROSITE" id="PS50943"/>
    </source>
</evidence>
<protein>
    <submittedName>
        <fullName evidence="2">Addiction module antidote protein</fullName>
    </submittedName>
</protein>
<gene>
    <name evidence="2" type="ORF">ETSY2_37350</name>
</gene>
<dbReference type="InterPro" id="IPR014057">
    <property type="entry name" value="HI1420"/>
</dbReference>
<dbReference type="EMBL" id="AZHX01001628">
    <property type="protein sequence ID" value="ETX01362.1"/>
    <property type="molecule type" value="Genomic_DNA"/>
</dbReference>
<dbReference type="PANTHER" id="PTHR40275">
    <property type="entry name" value="SSL7038 PROTEIN"/>
    <property type="match status" value="1"/>
</dbReference>
<dbReference type="SUPFAM" id="SSF47413">
    <property type="entry name" value="lambda repressor-like DNA-binding domains"/>
    <property type="match status" value="1"/>
</dbReference>
<dbReference type="Pfam" id="PF21716">
    <property type="entry name" value="dnstrm_HI1420"/>
    <property type="match status" value="1"/>
</dbReference>
<dbReference type="InterPro" id="IPR010982">
    <property type="entry name" value="Lambda_DNA-bd_dom_sf"/>
</dbReference>
<evidence type="ECO:0000313" key="3">
    <source>
        <dbReference type="Proteomes" id="UP000019140"/>
    </source>
</evidence>
<comment type="caution">
    <text evidence="2">The sequence shown here is derived from an EMBL/GenBank/DDBJ whole genome shotgun (WGS) entry which is preliminary data.</text>
</comment>
<feature type="domain" description="HTH cro/C1-type" evidence="1">
    <location>
        <begin position="56"/>
        <end position="100"/>
    </location>
</feature>
<dbReference type="Proteomes" id="UP000019140">
    <property type="component" value="Unassembled WGS sequence"/>
</dbReference>
<reference evidence="2 3" key="1">
    <citation type="journal article" date="2014" name="Nature">
        <title>An environmental bacterial taxon with a large and distinct metabolic repertoire.</title>
        <authorList>
            <person name="Wilson M.C."/>
            <person name="Mori T."/>
            <person name="Ruckert C."/>
            <person name="Uria A.R."/>
            <person name="Helf M.J."/>
            <person name="Takada K."/>
            <person name="Gernert C."/>
            <person name="Steffens U.A."/>
            <person name="Heycke N."/>
            <person name="Schmitt S."/>
            <person name="Rinke C."/>
            <person name="Helfrich E.J."/>
            <person name="Brachmann A.O."/>
            <person name="Gurgui C."/>
            <person name="Wakimoto T."/>
            <person name="Kracht M."/>
            <person name="Crusemann M."/>
            <person name="Hentschel U."/>
            <person name="Abe I."/>
            <person name="Matsunaga S."/>
            <person name="Kalinowski J."/>
            <person name="Takeyama H."/>
            <person name="Piel J."/>
        </authorList>
    </citation>
    <scope>NUCLEOTIDE SEQUENCE [LARGE SCALE GENOMIC DNA]</scope>
    <source>
        <strain evidence="3">TSY2</strain>
    </source>
</reference>
<dbReference type="InterPro" id="IPR001387">
    <property type="entry name" value="Cro/C1-type_HTH"/>
</dbReference>
<proteinExistence type="predicted"/>
<keyword evidence="3" id="KW-1185">Reference proteome</keyword>
<dbReference type="AlphaFoldDB" id="W4LVH3"/>
<sequence length="105" mass="11419">MGKYRTSDDVTEAYFTERPEEIGDFLTEIFAEYAKDGDSAALLSALRIIARVKGVSELASQVGMTRRGLQKALSAKGNPRLDTVNAIMQAMGYCLTPQALEVKTG</sequence>
<accession>W4LVH3</accession>
<organism evidence="2 3">
    <name type="scientific">Candidatus Entotheonella gemina</name>
    <dbReference type="NCBI Taxonomy" id="1429439"/>
    <lineage>
        <taxon>Bacteria</taxon>
        <taxon>Pseudomonadati</taxon>
        <taxon>Nitrospinota/Tectimicrobiota group</taxon>
        <taxon>Candidatus Tectimicrobiota</taxon>
        <taxon>Candidatus Entotheonellia</taxon>
        <taxon>Candidatus Entotheonellales</taxon>
        <taxon>Candidatus Entotheonellaceae</taxon>
        <taxon>Candidatus Entotheonella</taxon>
    </lineage>
</organism>
<evidence type="ECO:0000313" key="2">
    <source>
        <dbReference type="EMBL" id="ETX01362.1"/>
    </source>
</evidence>